<feature type="compositionally biased region" description="Acidic residues" evidence="1">
    <location>
        <begin position="405"/>
        <end position="450"/>
    </location>
</feature>
<proteinExistence type="predicted"/>
<dbReference type="GO" id="GO:0004402">
    <property type="term" value="F:histone acetyltransferase activity"/>
    <property type="evidence" value="ECO:0007669"/>
    <property type="project" value="TreeGrafter"/>
</dbReference>
<dbReference type="GO" id="GO:0033255">
    <property type="term" value="C:SAS acetyltransferase complex"/>
    <property type="evidence" value="ECO:0007669"/>
    <property type="project" value="InterPro"/>
</dbReference>
<dbReference type="InterPro" id="IPR029184">
    <property type="entry name" value="Sas4_dom"/>
</dbReference>
<feature type="compositionally biased region" description="Basic residues" evidence="1">
    <location>
        <begin position="22"/>
        <end position="31"/>
    </location>
</feature>
<reference evidence="3" key="1">
    <citation type="submission" date="2014-12" db="EMBL/GenBank/DDBJ databases">
        <title>Genome Sequence of Valsa Canker Pathogens Uncovers a Specific Adaption of Colonization on Woody Bark.</title>
        <authorList>
            <person name="Yin Z."/>
            <person name="Liu H."/>
            <person name="Gao X."/>
            <person name="Li Z."/>
            <person name="Song N."/>
            <person name="Ke X."/>
            <person name="Dai Q."/>
            <person name="Wu Y."/>
            <person name="Sun Y."/>
            <person name="Xu J.-R."/>
            <person name="Kang Z.K."/>
            <person name="Wang L."/>
            <person name="Huang L."/>
        </authorList>
    </citation>
    <scope>NUCLEOTIDE SEQUENCE [LARGE SCALE GENOMIC DNA]</scope>
    <source>
        <strain evidence="3">03-8</strain>
    </source>
</reference>
<keyword evidence="4" id="KW-1185">Reference proteome</keyword>
<dbReference type="AlphaFoldDB" id="A0A194W1E9"/>
<protein>
    <recommendedName>
        <fullName evidence="2">Something about silencing protein 4 domain-containing protein</fullName>
    </recommendedName>
</protein>
<feature type="domain" description="Something about silencing protein 4" evidence="2">
    <location>
        <begin position="288"/>
        <end position="383"/>
    </location>
</feature>
<dbReference type="Proteomes" id="UP000078559">
    <property type="component" value="Chromosome 6"/>
</dbReference>
<feature type="compositionally biased region" description="Low complexity" evidence="1">
    <location>
        <begin position="99"/>
        <end position="108"/>
    </location>
</feature>
<feature type="region of interest" description="Disordered" evidence="1">
    <location>
        <begin position="92"/>
        <end position="157"/>
    </location>
</feature>
<evidence type="ECO:0000313" key="3">
    <source>
        <dbReference type="EMBL" id="KUI70351.1"/>
    </source>
</evidence>
<organism evidence="3 4">
    <name type="scientific">Cytospora mali</name>
    <name type="common">Apple Valsa canker fungus</name>
    <name type="synonym">Valsa mali</name>
    <dbReference type="NCBI Taxonomy" id="578113"/>
    <lineage>
        <taxon>Eukaryota</taxon>
        <taxon>Fungi</taxon>
        <taxon>Dikarya</taxon>
        <taxon>Ascomycota</taxon>
        <taxon>Pezizomycotina</taxon>
        <taxon>Sordariomycetes</taxon>
        <taxon>Sordariomycetidae</taxon>
        <taxon>Diaporthales</taxon>
        <taxon>Cytosporaceae</taxon>
        <taxon>Cytospora</taxon>
    </lineage>
</organism>
<feature type="compositionally biased region" description="Low complexity" evidence="1">
    <location>
        <begin position="117"/>
        <end position="146"/>
    </location>
</feature>
<feature type="region of interest" description="Disordered" evidence="1">
    <location>
        <begin position="1"/>
        <end position="79"/>
    </location>
</feature>
<dbReference type="PANTHER" id="PTHR38422">
    <property type="entry name" value="SOMETHING ABOUT SILENCING PROTEIN 4"/>
    <property type="match status" value="1"/>
</dbReference>
<gene>
    <name evidence="3" type="ORF">VM1G_05831</name>
</gene>
<dbReference type="PANTHER" id="PTHR38422:SF1">
    <property type="entry name" value="SOMETHING ABOUT SILENCING PROTEIN 4"/>
    <property type="match status" value="1"/>
</dbReference>
<name>A0A194W1E9_CYTMA</name>
<dbReference type="EMBL" id="CM003103">
    <property type="protein sequence ID" value="KUI70351.1"/>
    <property type="molecule type" value="Genomic_DNA"/>
</dbReference>
<feature type="compositionally biased region" description="Basic and acidic residues" evidence="1">
    <location>
        <begin position="53"/>
        <end position="66"/>
    </location>
</feature>
<dbReference type="InterPro" id="IPR038988">
    <property type="entry name" value="Sas4"/>
</dbReference>
<evidence type="ECO:0000259" key="2">
    <source>
        <dbReference type="Pfam" id="PF15460"/>
    </source>
</evidence>
<feature type="region of interest" description="Disordered" evidence="1">
    <location>
        <begin position="386"/>
        <end position="471"/>
    </location>
</feature>
<dbReference type="Pfam" id="PF15460">
    <property type="entry name" value="SAS4"/>
    <property type="match status" value="1"/>
</dbReference>
<feature type="region of interest" description="Disordered" evidence="1">
    <location>
        <begin position="288"/>
        <end position="321"/>
    </location>
</feature>
<accession>A0A194W1E9</accession>
<evidence type="ECO:0000256" key="1">
    <source>
        <dbReference type="SAM" id="MobiDB-lite"/>
    </source>
</evidence>
<dbReference type="OrthoDB" id="1938992at2759"/>
<evidence type="ECO:0000313" key="4">
    <source>
        <dbReference type="Proteomes" id="UP000078559"/>
    </source>
</evidence>
<feature type="compositionally biased region" description="Basic and acidic residues" evidence="1">
    <location>
        <begin position="297"/>
        <end position="321"/>
    </location>
</feature>
<sequence>MTATSTRSTRRAESNSLVAHPPHAHPHHPHRTTASATRLHHHNQQNSGRPLKRLHDATNLRYDLKSPKKAKITVEIPSKSQYQARLFPENVDARHQQQHQRPATHQQPPTKPHERQPASAPAAAPQPAPAHTTTAPAPRLPATTAAKDNSSALTKHQEKVVNGIKHELDRLQPSSADMAASNNQGRKLRSQEGVRFKSELSAYFPEYDEVIGNIPKEHHVLMLETPIVIVDSSPSSASTSLPHREPHPAPSTFPIRAFGDDLFTNLHDSQTIDLSWLESQYKGKTLSDPLPDSYYEPAHRKESRNEKITRNAEKGRSQHEKAQVIRLLDGLRGPDWLKTMGVSGITESKKRQFEPARAHFVQKCEVVLEKFAKWAAEEKRLKLEKDRAAKENRASQETSSSKAGEDEEDNEDIEEEDGDEVAEVSADEEEAEEDDEEAEESDGDPPDMSDVDASAAKQLHEEAMARSRLAAKSVRRRPVAVLLPPPPQPEFTSFFKKSWQRDAALNKSRRRGRTVLAWGQPIPEPEEHDFSLPEEFRDEDMLKARARRMRSLRRGSRHRG</sequence>